<accession>A0ABN9S6Z6</accession>
<gene>
    <name evidence="2" type="ORF">PCOR1329_LOCUS27119</name>
</gene>
<organism evidence="2 3">
    <name type="scientific">Prorocentrum cordatum</name>
    <dbReference type="NCBI Taxonomy" id="2364126"/>
    <lineage>
        <taxon>Eukaryota</taxon>
        <taxon>Sar</taxon>
        <taxon>Alveolata</taxon>
        <taxon>Dinophyceae</taxon>
        <taxon>Prorocentrales</taxon>
        <taxon>Prorocentraceae</taxon>
        <taxon>Prorocentrum</taxon>
    </lineage>
</organism>
<name>A0ABN9S6Z6_9DINO</name>
<reference evidence="2" key="1">
    <citation type="submission" date="2023-10" db="EMBL/GenBank/DDBJ databases">
        <authorList>
            <person name="Chen Y."/>
            <person name="Shah S."/>
            <person name="Dougan E. K."/>
            <person name="Thang M."/>
            <person name="Chan C."/>
        </authorList>
    </citation>
    <scope>NUCLEOTIDE SEQUENCE [LARGE SCALE GENOMIC DNA]</scope>
</reference>
<dbReference type="SUPFAM" id="SSF50156">
    <property type="entry name" value="PDZ domain-like"/>
    <property type="match status" value="1"/>
</dbReference>
<evidence type="ECO:0000313" key="2">
    <source>
        <dbReference type="EMBL" id="CAK0827623.1"/>
    </source>
</evidence>
<dbReference type="Proteomes" id="UP001189429">
    <property type="component" value="Unassembled WGS sequence"/>
</dbReference>
<evidence type="ECO:0000259" key="1">
    <source>
        <dbReference type="PROSITE" id="PS50106"/>
    </source>
</evidence>
<evidence type="ECO:0000313" key="3">
    <source>
        <dbReference type="Proteomes" id="UP001189429"/>
    </source>
</evidence>
<dbReference type="InterPro" id="IPR036034">
    <property type="entry name" value="PDZ_sf"/>
</dbReference>
<keyword evidence="3" id="KW-1185">Reference proteome</keyword>
<comment type="caution">
    <text evidence="2">The sequence shown here is derived from an EMBL/GenBank/DDBJ whole genome shotgun (WGS) entry which is preliminary data.</text>
</comment>
<dbReference type="InterPro" id="IPR001478">
    <property type="entry name" value="PDZ"/>
</dbReference>
<dbReference type="PROSITE" id="PS50106">
    <property type="entry name" value="PDZ"/>
    <property type="match status" value="1"/>
</dbReference>
<protein>
    <recommendedName>
        <fullName evidence="1">PDZ domain-containing protein</fullName>
    </recommendedName>
</protein>
<dbReference type="EMBL" id="CAUYUJ010009779">
    <property type="protein sequence ID" value="CAK0827623.1"/>
    <property type="molecule type" value="Genomic_DNA"/>
</dbReference>
<feature type="domain" description="PDZ" evidence="1">
    <location>
        <begin position="36"/>
        <end position="118"/>
    </location>
</feature>
<sequence length="128" mass="13484">MGGLCSQPETAEAVEVQDVQGTGAGELDAATAHEITVSLTKTGDAKLGLDISHFHNGEDRNKALKVKQVKDGIVKEWNDKNPGSTIETNDLITSINGVSSSSDDMLKQVKEANELVIVVKKGGALVVK</sequence>
<proteinExistence type="predicted"/>